<sequence length="133" mass="14772">MSPTARRTARRATATLGAAALLTAATSVVADPAHADPEKERTFRVAGAVVDFKVEKERGRFDIDIDLDARPGSRWIVVLKHDAKRVLKRTYRADAEGEVEINKLRRNTKGKDRFKVWVKKTGGASASRTIVMR</sequence>
<dbReference type="AlphaFoldDB" id="A0A939BXG7"/>
<keyword evidence="3" id="KW-1185">Reference proteome</keyword>
<dbReference type="Proteomes" id="UP000663791">
    <property type="component" value="Unassembled WGS sequence"/>
</dbReference>
<feature type="chain" id="PRO_5038889419" evidence="1">
    <location>
        <begin position="31"/>
        <end position="133"/>
    </location>
</feature>
<proteinExistence type="predicted"/>
<feature type="signal peptide" evidence="1">
    <location>
        <begin position="1"/>
        <end position="30"/>
    </location>
</feature>
<dbReference type="PROSITE" id="PS51318">
    <property type="entry name" value="TAT"/>
    <property type="match status" value="1"/>
</dbReference>
<dbReference type="InterPro" id="IPR006311">
    <property type="entry name" value="TAT_signal"/>
</dbReference>
<name>A0A939BXG7_9ACTN</name>
<evidence type="ECO:0000256" key="1">
    <source>
        <dbReference type="SAM" id="SignalP"/>
    </source>
</evidence>
<evidence type="ECO:0000313" key="2">
    <source>
        <dbReference type="EMBL" id="MBM9461712.1"/>
    </source>
</evidence>
<reference evidence="2" key="1">
    <citation type="submission" date="2021-01" db="EMBL/GenBank/DDBJ databases">
        <title>Novel species in genus Nocardioides.</title>
        <authorList>
            <person name="Zhang G."/>
        </authorList>
    </citation>
    <scope>NUCLEOTIDE SEQUENCE</scope>
    <source>
        <strain evidence="2">Zg-536</strain>
    </source>
</reference>
<dbReference type="EMBL" id="JAERTX010000023">
    <property type="protein sequence ID" value="MBM9461712.1"/>
    <property type="molecule type" value="Genomic_DNA"/>
</dbReference>
<protein>
    <submittedName>
        <fullName evidence="2">Uncharacterized protein</fullName>
    </submittedName>
</protein>
<dbReference type="RefSeq" id="WP_205293032.1">
    <property type="nucleotide sequence ID" value="NZ_CP074406.1"/>
</dbReference>
<comment type="caution">
    <text evidence="2">The sequence shown here is derived from an EMBL/GenBank/DDBJ whole genome shotgun (WGS) entry which is preliminary data.</text>
</comment>
<evidence type="ECO:0000313" key="3">
    <source>
        <dbReference type="Proteomes" id="UP000663791"/>
    </source>
</evidence>
<keyword evidence="1" id="KW-0732">Signal</keyword>
<accession>A0A939BXG7</accession>
<gene>
    <name evidence="2" type="ORF">JK386_17600</name>
</gene>
<organism evidence="2 3">
    <name type="scientific">Nocardioides faecalis</name>
    <dbReference type="NCBI Taxonomy" id="2803858"/>
    <lineage>
        <taxon>Bacteria</taxon>
        <taxon>Bacillati</taxon>
        <taxon>Actinomycetota</taxon>
        <taxon>Actinomycetes</taxon>
        <taxon>Propionibacteriales</taxon>
        <taxon>Nocardioidaceae</taxon>
        <taxon>Nocardioides</taxon>
    </lineage>
</organism>